<keyword evidence="10" id="KW-1185">Reference proteome</keyword>
<protein>
    <submittedName>
        <fullName evidence="9">Permease family-domain-containing protein</fullName>
    </submittedName>
</protein>
<dbReference type="PANTHER" id="PTHR43337">
    <property type="entry name" value="XANTHINE/URACIL PERMEASE C887.17-RELATED"/>
    <property type="match status" value="1"/>
</dbReference>
<evidence type="ECO:0000256" key="3">
    <source>
        <dbReference type="ARBA" id="ARBA00022448"/>
    </source>
</evidence>
<dbReference type="Proteomes" id="UP001281003">
    <property type="component" value="Unassembled WGS sequence"/>
</dbReference>
<keyword evidence="3" id="KW-0813">Transport</keyword>
<proteinExistence type="inferred from homology"/>
<feature type="transmembrane region" description="Helical" evidence="8">
    <location>
        <begin position="358"/>
        <end position="380"/>
    </location>
</feature>
<keyword evidence="4 8" id="KW-0812">Transmembrane</keyword>
<accession>A0AAE0PMU9</accession>
<dbReference type="GO" id="GO:0005886">
    <property type="term" value="C:plasma membrane"/>
    <property type="evidence" value="ECO:0007669"/>
    <property type="project" value="TreeGrafter"/>
</dbReference>
<evidence type="ECO:0000256" key="8">
    <source>
        <dbReference type="SAM" id="Phobius"/>
    </source>
</evidence>
<feature type="transmembrane region" description="Helical" evidence="8">
    <location>
        <begin position="132"/>
        <end position="151"/>
    </location>
</feature>
<reference evidence="9" key="2">
    <citation type="submission" date="2023-07" db="EMBL/GenBank/DDBJ databases">
        <authorList>
            <consortium name="Lawrence Berkeley National Laboratory"/>
            <person name="Haridas S."/>
            <person name="Hensen N."/>
            <person name="Bonometti L."/>
            <person name="Westerberg I."/>
            <person name="Brannstrom I.O."/>
            <person name="Guillou S."/>
            <person name="Cros-Aarteil S."/>
            <person name="Calhoun S."/>
            <person name="Kuo A."/>
            <person name="Mondo S."/>
            <person name="Pangilinan J."/>
            <person name="Riley R."/>
            <person name="LaButti K."/>
            <person name="Andreopoulos B."/>
            <person name="Lipzen A."/>
            <person name="Chen C."/>
            <person name="Yanf M."/>
            <person name="Daum C."/>
            <person name="Ng V."/>
            <person name="Clum A."/>
            <person name="Steindorff A."/>
            <person name="Ohm R."/>
            <person name="Martin F."/>
            <person name="Silar P."/>
            <person name="Natvig D."/>
            <person name="Lalanne C."/>
            <person name="Gautier V."/>
            <person name="Ament-velasquez S.L."/>
            <person name="Kruys A."/>
            <person name="Hutchinson M.I."/>
            <person name="Powell A.J."/>
            <person name="Barry K."/>
            <person name="Miller A.N."/>
            <person name="Grigoriev I.V."/>
            <person name="Debuchy R."/>
            <person name="Gladieux P."/>
            <person name="Thoren M.H."/>
            <person name="Johannesson H."/>
        </authorList>
    </citation>
    <scope>NUCLEOTIDE SEQUENCE</scope>
    <source>
        <strain evidence="9">FGSC 1904</strain>
    </source>
</reference>
<evidence type="ECO:0000256" key="7">
    <source>
        <dbReference type="SAM" id="MobiDB-lite"/>
    </source>
</evidence>
<evidence type="ECO:0000256" key="4">
    <source>
        <dbReference type="ARBA" id="ARBA00022692"/>
    </source>
</evidence>
<feature type="transmembrane region" description="Helical" evidence="8">
    <location>
        <begin position="401"/>
        <end position="419"/>
    </location>
</feature>
<dbReference type="Pfam" id="PF00860">
    <property type="entry name" value="Xan_ur_permease"/>
    <property type="match status" value="1"/>
</dbReference>
<evidence type="ECO:0000313" key="10">
    <source>
        <dbReference type="Proteomes" id="UP001281003"/>
    </source>
</evidence>
<feature type="transmembrane region" description="Helical" evidence="8">
    <location>
        <begin position="184"/>
        <end position="204"/>
    </location>
</feature>
<keyword evidence="5 8" id="KW-1133">Transmembrane helix</keyword>
<dbReference type="AlphaFoldDB" id="A0AAE0PMU9"/>
<dbReference type="EMBL" id="JAUTDP010000001">
    <property type="protein sequence ID" value="KAK3402777.1"/>
    <property type="molecule type" value="Genomic_DNA"/>
</dbReference>
<evidence type="ECO:0000256" key="5">
    <source>
        <dbReference type="ARBA" id="ARBA00022989"/>
    </source>
</evidence>
<comment type="similarity">
    <text evidence="2">Belongs to the nucleobase:cation symporter-2 (NCS2) (TC 2.A.40) family. Azg-like subfamily.</text>
</comment>
<dbReference type="InterPro" id="IPR045018">
    <property type="entry name" value="Azg-like"/>
</dbReference>
<feature type="transmembrane region" description="Helical" evidence="8">
    <location>
        <begin position="300"/>
        <end position="321"/>
    </location>
</feature>
<dbReference type="PANTHER" id="PTHR43337:SF3">
    <property type="entry name" value="PURINE TRANSPORTER"/>
    <property type="match status" value="1"/>
</dbReference>
<keyword evidence="6 8" id="KW-0472">Membrane</keyword>
<feature type="compositionally biased region" description="Basic and acidic residues" evidence="7">
    <location>
        <begin position="604"/>
        <end position="621"/>
    </location>
</feature>
<feature type="transmembrane region" description="Helical" evidence="8">
    <location>
        <begin position="496"/>
        <end position="523"/>
    </location>
</feature>
<evidence type="ECO:0000313" key="9">
    <source>
        <dbReference type="EMBL" id="KAK3402777.1"/>
    </source>
</evidence>
<evidence type="ECO:0000256" key="1">
    <source>
        <dbReference type="ARBA" id="ARBA00004141"/>
    </source>
</evidence>
<feature type="region of interest" description="Disordered" evidence="7">
    <location>
        <begin position="590"/>
        <end position="621"/>
    </location>
</feature>
<feature type="region of interest" description="Disordered" evidence="7">
    <location>
        <begin position="1"/>
        <end position="21"/>
    </location>
</feature>
<dbReference type="InterPro" id="IPR006043">
    <property type="entry name" value="NCS2"/>
</dbReference>
<dbReference type="GO" id="GO:0015853">
    <property type="term" value="P:adenine transport"/>
    <property type="evidence" value="ECO:0007669"/>
    <property type="project" value="TreeGrafter"/>
</dbReference>
<organism evidence="9 10">
    <name type="scientific">Sordaria brevicollis</name>
    <dbReference type="NCBI Taxonomy" id="83679"/>
    <lineage>
        <taxon>Eukaryota</taxon>
        <taxon>Fungi</taxon>
        <taxon>Dikarya</taxon>
        <taxon>Ascomycota</taxon>
        <taxon>Pezizomycotina</taxon>
        <taxon>Sordariomycetes</taxon>
        <taxon>Sordariomycetidae</taxon>
        <taxon>Sordariales</taxon>
        <taxon>Sordariaceae</taxon>
        <taxon>Sordaria</taxon>
    </lineage>
</organism>
<name>A0AAE0PMU9_SORBR</name>
<sequence length="621" mass="67420">MAVTTGVRLGSDNADETHDPPRRSIFRRGFDYAADAINGGVDFVNRKVSDTFLGRFFRLRGSDHPDEIREANFCTEVKAGLITFSAMVYLLAANPAVIASAGYECSCLGEDKGKPTCLMDYQTCIEELRRDMVTVTAAVTAISCILFGLMTNMPVAPAPGMGLNSYFAYQVIGVRGTGNLPWRMALTAVFLEGWIFIILALTGARNWLVRIIPRTMKIAGICGIGLFLTLTGLTYNTGLGIISGGNAVPITLADCTDLNEQGGCSASSPFANPKVWLGILGGGILPTIIMGYNSMWSIGIGVLFVTLVSIPRSTPVTFFPYNSVGQNKWDYFSSMVGVRRMVGLDLDQLRFDIPRHHLGNFIVAVITMLYVDMIDCTATLQAFARITHRTPGSDPDFPGSTMAYCTNAFCISMAALLGSSPVTPFVESGAGVMAGGRTGITAIVTGLCFLAAVFLSPFFSGIPPWATGPALVLTGFLMMRQIGAINWNYAGDAVPSFITIMFIPFSYSVAYGLIAGLFAYIVVNSLMWAVSKLTGVMPHDYHLKQEWTINPGGREPWVSRAYKWTKAKLQKNRQTTEEVAVQEFELMEREASRPRSAVASASTVDDKHSRRAPSPDHLRSD</sequence>
<evidence type="ECO:0000256" key="2">
    <source>
        <dbReference type="ARBA" id="ARBA00005697"/>
    </source>
</evidence>
<reference evidence="9" key="1">
    <citation type="journal article" date="2023" name="Mol. Phylogenet. Evol.">
        <title>Genome-scale phylogeny and comparative genomics of the fungal order Sordariales.</title>
        <authorList>
            <person name="Hensen N."/>
            <person name="Bonometti L."/>
            <person name="Westerberg I."/>
            <person name="Brannstrom I.O."/>
            <person name="Guillou S."/>
            <person name="Cros-Aarteil S."/>
            <person name="Calhoun S."/>
            <person name="Haridas S."/>
            <person name="Kuo A."/>
            <person name="Mondo S."/>
            <person name="Pangilinan J."/>
            <person name="Riley R."/>
            <person name="LaButti K."/>
            <person name="Andreopoulos B."/>
            <person name="Lipzen A."/>
            <person name="Chen C."/>
            <person name="Yan M."/>
            <person name="Daum C."/>
            <person name="Ng V."/>
            <person name="Clum A."/>
            <person name="Steindorff A."/>
            <person name="Ohm R.A."/>
            <person name="Martin F."/>
            <person name="Silar P."/>
            <person name="Natvig D.O."/>
            <person name="Lalanne C."/>
            <person name="Gautier V."/>
            <person name="Ament-Velasquez S.L."/>
            <person name="Kruys A."/>
            <person name="Hutchinson M.I."/>
            <person name="Powell A.J."/>
            <person name="Barry K."/>
            <person name="Miller A.N."/>
            <person name="Grigoriev I.V."/>
            <person name="Debuchy R."/>
            <person name="Gladieux P."/>
            <person name="Hiltunen Thoren M."/>
            <person name="Johannesson H."/>
        </authorList>
    </citation>
    <scope>NUCLEOTIDE SEQUENCE</scope>
    <source>
        <strain evidence="9">FGSC 1904</strain>
    </source>
</reference>
<feature type="transmembrane region" description="Helical" evidence="8">
    <location>
        <begin position="439"/>
        <end position="459"/>
    </location>
</feature>
<feature type="transmembrane region" description="Helical" evidence="8">
    <location>
        <begin position="275"/>
        <end position="293"/>
    </location>
</feature>
<gene>
    <name evidence="9" type="ORF">B0T20DRAFT_474574</name>
</gene>
<dbReference type="GO" id="GO:0005345">
    <property type="term" value="F:purine nucleobase transmembrane transporter activity"/>
    <property type="evidence" value="ECO:0007669"/>
    <property type="project" value="TreeGrafter"/>
</dbReference>
<evidence type="ECO:0000256" key="6">
    <source>
        <dbReference type="ARBA" id="ARBA00023136"/>
    </source>
</evidence>
<feature type="transmembrane region" description="Helical" evidence="8">
    <location>
        <begin position="216"/>
        <end position="235"/>
    </location>
</feature>
<dbReference type="GO" id="GO:0015854">
    <property type="term" value="P:guanine transport"/>
    <property type="evidence" value="ECO:0007669"/>
    <property type="project" value="TreeGrafter"/>
</dbReference>
<comment type="caution">
    <text evidence="9">The sequence shown here is derived from an EMBL/GenBank/DDBJ whole genome shotgun (WGS) entry which is preliminary data.</text>
</comment>
<comment type="subcellular location">
    <subcellularLocation>
        <location evidence="1">Membrane</location>
        <topology evidence="1">Multi-pass membrane protein</topology>
    </subcellularLocation>
</comment>